<sequence>MSQNTLRFKGNMVEDPNQHLKKFLQLYDIFKYNGVFDDVVRLQLFPFSLCNNAADWLNSLELDLAEKFLYKIFSISQTIQLRREIVNFKEYEGESLYEAWEHFNTMLRKCPHQLLQAWLQIQIFYNSVDGHIRSNLDKVAGGSLMFYTYEQA</sequence>
<dbReference type="InterPro" id="IPR005162">
    <property type="entry name" value="Retrotrans_gag_dom"/>
</dbReference>
<dbReference type="PANTHER" id="PTHR33223:SF11">
    <property type="entry name" value="ELEMENT PROTEIN, PUTATIVE-RELATED"/>
    <property type="match status" value="1"/>
</dbReference>
<dbReference type="Proteomes" id="UP000325315">
    <property type="component" value="Unassembled WGS sequence"/>
</dbReference>
<comment type="caution">
    <text evidence="2">The sequence shown here is derived from an EMBL/GenBank/DDBJ whole genome shotgun (WGS) entry which is preliminary data.</text>
</comment>
<gene>
    <name evidence="2" type="ORF">EPI10_031899</name>
</gene>
<evidence type="ECO:0000313" key="2">
    <source>
        <dbReference type="EMBL" id="KAA3488124.1"/>
    </source>
</evidence>
<reference evidence="3" key="1">
    <citation type="journal article" date="2019" name="Plant Biotechnol. J.">
        <title>Genome sequencing of the Australian wild diploid species Gossypium australe highlights disease resistance and delayed gland morphogenesis.</title>
        <authorList>
            <person name="Cai Y."/>
            <person name="Cai X."/>
            <person name="Wang Q."/>
            <person name="Wang P."/>
            <person name="Zhang Y."/>
            <person name="Cai C."/>
            <person name="Xu Y."/>
            <person name="Wang K."/>
            <person name="Zhou Z."/>
            <person name="Wang C."/>
            <person name="Geng S."/>
            <person name="Li B."/>
            <person name="Dong Q."/>
            <person name="Hou Y."/>
            <person name="Wang H."/>
            <person name="Ai P."/>
            <person name="Liu Z."/>
            <person name="Yi F."/>
            <person name="Sun M."/>
            <person name="An G."/>
            <person name="Cheng J."/>
            <person name="Zhang Y."/>
            <person name="Shi Q."/>
            <person name="Xie Y."/>
            <person name="Shi X."/>
            <person name="Chang Y."/>
            <person name="Huang F."/>
            <person name="Chen Y."/>
            <person name="Hong S."/>
            <person name="Mi L."/>
            <person name="Sun Q."/>
            <person name="Zhang L."/>
            <person name="Zhou B."/>
            <person name="Peng R."/>
            <person name="Zhang X."/>
            <person name="Liu F."/>
        </authorList>
    </citation>
    <scope>NUCLEOTIDE SEQUENCE [LARGE SCALE GENOMIC DNA]</scope>
    <source>
        <strain evidence="3">cv. PA1801</strain>
    </source>
</reference>
<dbReference type="EMBL" id="SMMG02000001">
    <property type="protein sequence ID" value="KAA3488124.1"/>
    <property type="molecule type" value="Genomic_DNA"/>
</dbReference>
<evidence type="ECO:0000259" key="1">
    <source>
        <dbReference type="Pfam" id="PF03732"/>
    </source>
</evidence>
<dbReference type="Pfam" id="PF03732">
    <property type="entry name" value="Retrotrans_gag"/>
    <property type="match status" value="1"/>
</dbReference>
<organism evidence="2 3">
    <name type="scientific">Gossypium australe</name>
    <dbReference type="NCBI Taxonomy" id="47621"/>
    <lineage>
        <taxon>Eukaryota</taxon>
        <taxon>Viridiplantae</taxon>
        <taxon>Streptophyta</taxon>
        <taxon>Embryophyta</taxon>
        <taxon>Tracheophyta</taxon>
        <taxon>Spermatophyta</taxon>
        <taxon>Magnoliopsida</taxon>
        <taxon>eudicotyledons</taxon>
        <taxon>Gunneridae</taxon>
        <taxon>Pentapetalae</taxon>
        <taxon>rosids</taxon>
        <taxon>malvids</taxon>
        <taxon>Malvales</taxon>
        <taxon>Malvaceae</taxon>
        <taxon>Malvoideae</taxon>
        <taxon>Gossypium</taxon>
    </lineage>
</organism>
<evidence type="ECO:0000313" key="3">
    <source>
        <dbReference type="Proteomes" id="UP000325315"/>
    </source>
</evidence>
<proteinExistence type="predicted"/>
<dbReference type="PANTHER" id="PTHR33223">
    <property type="entry name" value="CCHC-TYPE DOMAIN-CONTAINING PROTEIN"/>
    <property type="match status" value="1"/>
</dbReference>
<name>A0A5B6X4B2_9ROSI</name>
<dbReference type="AlphaFoldDB" id="A0A5B6X4B2"/>
<protein>
    <submittedName>
        <fullName evidence="2">Retrotransposon gag protein</fullName>
    </submittedName>
</protein>
<dbReference type="OrthoDB" id="694103at2759"/>
<feature type="domain" description="Retrotransposon gag" evidence="1">
    <location>
        <begin position="44"/>
        <end position="126"/>
    </location>
</feature>
<keyword evidence="3" id="KW-1185">Reference proteome</keyword>
<accession>A0A5B6X4B2</accession>